<sequence>MQMGAYNLEASMIILDLNSVQYCPLDTPQQTDPLLVLGFLHKFCLDLPYQYPC</sequence>
<protein>
    <submittedName>
        <fullName evidence="1">Uncharacterized protein</fullName>
    </submittedName>
</protein>
<dbReference type="EMBL" id="GBRH01249311">
    <property type="protein sequence ID" value="JAD48584.1"/>
    <property type="molecule type" value="Transcribed_RNA"/>
</dbReference>
<reference evidence="1" key="2">
    <citation type="journal article" date="2015" name="Data Brief">
        <title>Shoot transcriptome of the giant reed, Arundo donax.</title>
        <authorList>
            <person name="Barrero R.A."/>
            <person name="Guerrero F.D."/>
            <person name="Moolhuijzen P."/>
            <person name="Goolsby J.A."/>
            <person name="Tidwell J."/>
            <person name="Bellgard S.E."/>
            <person name="Bellgard M.I."/>
        </authorList>
    </citation>
    <scope>NUCLEOTIDE SEQUENCE</scope>
    <source>
        <tissue evidence="1">Shoot tissue taken approximately 20 cm above the soil surface</tissue>
    </source>
</reference>
<reference evidence="1" key="1">
    <citation type="submission" date="2014-09" db="EMBL/GenBank/DDBJ databases">
        <authorList>
            <person name="Magalhaes I.L.F."/>
            <person name="Oliveira U."/>
            <person name="Santos F.R."/>
            <person name="Vidigal T.H.D.A."/>
            <person name="Brescovit A.D."/>
            <person name="Santos A.J."/>
        </authorList>
    </citation>
    <scope>NUCLEOTIDE SEQUENCE</scope>
    <source>
        <tissue evidence="1">Shoot tissue taken approximately 20 cm above the soil surface</tissue>
    </source>
</reference>
<name>A0A0A9AAA9_ARUDO</name>
<dbReference type="AlphaFoldDB" id="A0A0A9AAA9"/>
<accession>A0A0A9AAA9</accession>
<evidence type="ECO:0000313" key="1">
    <source>
        <dbReference type="EMBL" id="JAD48584.1"/>
    </source>
</evidence>
<proteinExistence type="predicted"/>
<organism evidence="1">
    <name type="scientific">Arundo donax</name>
    <name type="common">Giant reed</name>
    <name type="synonym">Donax arundinaceus</name>
    <dbReference type="NCBI Taxonomy" id="35708"/>
    <lineage>
        <taxon>Eukaryota</taxon>
        <taxon>Viridiplantae</taxon>
        <taxon>Streptophyta</taxon>
        <taxon>Embryophyta</taxon>
        <taxon>Tracheophyta</taxon>
        <taxon>Spermatophyta</taxon>
        <taxon>Magnoliopsida</taxon>
        <taxon>Liliopsida</taxon>
        <taxon>Poales</taxon>
        <taxon>Poaceae</taxon>
        <taxon>PACMAD clade</taxon>
        <taxon>Arundinoideae</taxon>
        <taxon>Arundineae</taxon>
        <taxon>Arundo</taxon>
    </lineage>
</organism>